<gene>
    <name evidence="7" type="ORF">IAB88_03610</name>
</gene>
<keyword evidence="4" id="KW-0808">Transferase</keyword>
<dbReference type="GO" id="GO:0009001">
    <property type="term" value="F:serine O-acetyltransferase activity"/>
    <property type="evidence" value="ECO:0007669"/>
    <property type="project" value="UniProtKB-EC"/>
</dbReference>
<reference evidence="7" key="2">
    <citation type="journal article" date="2021" name="PeerJ">
        <title>Extensive microbial diversity within the chicken gut microbiome revealed by metagenomics and culture.</title>
        <authorList>
            <person name="Gilroy R."/>
            <person name="Ravi A."/>
            <person name="Getino M."/>
            <person name="Pursley I."/>
            <person name="Horton D.L."/>
            <person name="Alikhan N.F."/>
            <person name="Baker D."/>
            <person name="Gharbi K."/>
            <person name="Hall N."/>
            <person name="Watson M."/>
            <person name="Adriaenssens E.M."/>
            <person name="Foster-Nyarko E."/>
            <person name="Jarju S."/>
            <person name="Secka A."/>
            <person name="Antonio M."/>
            <person name="Oren A."/>
            <person name="Chaudhuri R.R."/>
            <person name="La Ragione R."/>
            <person name="Hildebrand F."/>
            <person name="Pallen M.J."/>
        </authorList>
    </citation>
    <scope>NUCLEOTIDE SEQUENCE</scope>
    <source>
        <strain evidence="7">6919</strain>
    </source>
</reference>
<dbReference type="EMBL" id="JADIMC010000043">
    <property type="protein sequence ID" value="MBO8476060.1"/>
    <property type="molecule type" value="Genomic_DNA"/>
</dbReference>
<organism evidence="7 8">
    <name type="scientific">Candidatus Limisoma faecipullorum</name>
    <dbReference type="NCBI Taxonomy" id="2840854"/>
    <lineage>
        <taxon>Bacteria</taxon>
        <taxon>Pseudomonadati</taxon>
        <taxon>Bacteroidota</taxon>
        <taxon>Bacteroidia</taxon>
        <taxon>Bacteroidales</taxon>
        <taxon>Candidatus Limisoma</taxon>
    </lineage>
</organism>
<evidence type="ECO:0000256" key="3">
    <source>
        <dbReference type="ARBA" id="ARBA00022605"/>
    </source>
</evidence>
<dbReference type="PANTHER" id="PTHR42811">
    <property type="entry name" value="SERINE ACETYLTRANSFERASE"/>
    <property type="match status" value="1"/>
</dbReference>
<dbReference type="InterPro" id="IPR042122">
    <property type="entry name" value="Ser_AcTrfase_N_sf"/>
</dbReference>
<accession>A0A9D9NJU5</accession>
<dbReference type="EC" id="2.3.1.30" evidence="2"/>
<evidence type="ECO:0000256" key="5">
    <source>
        <dbReference type="ARBA" id="ARBA00023315"/>
    </source>
</evidence>
<comment type="catalytic activity">
    <reaction evidence="6">
        <text>L-serine + acetyl-CoA = O-acetyl-L-serine + CoA</text>
        <dbReference type="Rhea" id="RHEA:24560"/>
        <dbReference type="ChEBI" id="CHEBI:33384"/>
        <dbReference type="ChEBI" id="CHEBI:57287"/>
        <dbReference type="ChEBI" id="CHEBI:57288"/>
        <dbReference type="ChEBI" id="CHEBI:58340"/>
        <dbReference type="EC" id="2.3.1.30"/>
    </reaction>
</comment>
<dbReference type="InterPro" id="IPR011004">
    <property type="entry name" value="Trimer_LpxA-like_sf"/>
</dbReference>
<sequence>MNETYRHEDRLKETVTKLSDSKSLYDLCHMRWNGEPLPSQPAIKEIIGLCRAILFPGFFGSDDVNSYNLEYITGIRCERLYTLLCNQISAGLALKECNCNNMDYESIGERASDMAISFIERLPEIRRVLQTDVCAIYRGDPAAESREEVIYCYPAIKAISNYRIAHTLLVLGVPVIPRMISEMAHSETGIDIHPGATIGEYFAIDHGTGVVIGATAIIGNNVKLYQGVTLGAKSFTYDENNNPVKGVPRHPIIGDNVVIYSNTSVLGRITIGNNAVIGGNIWVTEDVAENEKLVQAKANNILRLKQEDKA</sequence>
<dbReference type="Proteomes" id="UP000823598">
    <property type="component" value="Unassembled WGS sequence"/>
</dbReference>
<keyword evidence="3" id="KW-0028">Amino-acid biosynthesis</keyword>
<evidence type="ECO:0000256" key="4">
    <source>
        <dbReference type="ARBA" id="ARBA00022679"/>
    </source>
</evidence>
<comment type="caution">
    <text evidence="7">The sequence shown here is derived from an EMBL/GenBank/DDBJ whole genome shotgun (WGS) entry which is preliminary data.</text>
</comment>
<reference evidence="7" key="1">
    <citation type="submission" date="2020-10" db="EMBL/GenBank/DDBJ databases">
        <authorList>
            <person name="Gilroy R."/>
        </authorList>
    </citation>
    <scope>NUCLEOTIDE SEQUENCE</scope>
    <source>
        <strain evidence="7">6919</strain>
    </source>
</reference>
<protein>
    <recommendedName>
        <fullName evidence="2">serine O-acetyltransferase</fullName>
        <ecNumber evidence="2">2.3.1.30</ecNumber>
    </recommendedName>
</protein>
<evidence type="ECO:0000313" key="7">
    <source>
        <dbReference type="EMBL" id="MBO8476060.1"/>
    </source>
</evidence>
<dbReference type="FunFam" id="2.160.10.10:FF:000015">
    <property type="entry name" value="Serine acetyltransferase, plasmid"/>
    <property type="match status" value="1"/>
</dbReference>
<dbReference type="Gene3D" id="2.160.10.10">
    <property type="entry name" value="Hexapeptide repeat proteins"/>
    <property type="match status" value="1"/>
</dbReference>
<dbReference type="SUPFAM" id="SSF51161">
    <property type="entry name" value="Trimeric LpxA-like enzymes"/>
    <property type="match status" value="1"/>
</dbReference>
<dbReference type="InterPro" id="IPR045304">
    <property type="entry name" value="LbH_SAT"/>
</dbReference>
<name>A0A9D9NJU5_9BACT</name>
<evidence type="ECO:0000256" key="2">
    <source>
        <dbReference type="ARBA" id="ARBA00013266"/>
    </source>
</evidence>
<dbReference type="Gene3D" id="1.10.3130.10">
    <property type="entry name" value="serine acetyltransferase, domain 1"/>
    <property type="match status" value="1"/>
</dbReference>
<evidence type="ECO:0000313" key="8">
    <source>
        <dbReference type="Proteomes" id="UP000823598"/>
    </source>
</evidence>
<dbReference type="Pfam" id="PF00132">
    <property type="entry name" value="Hexapep"/>
    <property type="match status" value="1"/>
</dbReference>
<comment type="similarity">
    <text evidence="1">Belongs to the transferase hexapeptide repeat family.</text>
</comment>
<evidence type="ECO:0000256" key="1">
    <source>
        <dbReference type="ARBA" id="ARBA00007274"/>
    </source>
</evidence>
<dbReference type="InterPro" id="IPR001451">
    <property type="entry name" value="Hexapep"/>
</dbReference>
<dbReference type="CDD" id="cd03354">
    <property type="entry name" value="LbH_SAT"/>
    <property type="match status" value="1"/>
</dbReference>
<keyword evidence="5" id="KW-0012">Acyltransferase</keyword>
<dbReference type="AlphaFoldDB" id="A0A9D9NJU5"/>
<proteinExistence type="inferred from homology"/>
<evidence type="ECO:0000256" key="6">
    <source>
        <dbReference type="ARBA" id="ARBA00049486"/>
    </source>
</evidence>
<dbReference type="GO" id="GO:0008652">
    <property type="term" value="P:amino acid biosynthetic process"/>
    <property type="evidence" value="ECO:0007669"/>
    <property type="project" value="UniProtKB-KW"/>
</dbReference>